<comment type="caution">
    <text evidence="1">The sequence shown here is derived from an EMBL/GenBank/DDBJ whole genome shotgun (WGS) entry which is preliminary data.</text>
</comment>
<proteinExistence type="predicted"/>
<dbReference type="Proteomes" id="UP001434883">
    <property type="component" value="Unassembled WGS sequence"/>
</dbReference>
<organism evidence="1 2">
    <name type="scientific">Xenoophorus captivus</name>
    <dbReference type="NCBI Taxonomy" id="1517983"/>
    <lineage>
        <taxon>Eukaryota</taxon>
        <taxon>Metazoa</taxon>
        <taxon>Chordata</taxon>
        <taxon>Craniata</taxon>
        <taxon>Vertebrata</taxon>
        <taxon>Euteleostomi</taxon>
        <taxon>Actinopterygii</taxon>
        <taxon>Neopterygii</taxon>
        <taxon>Teleostei</taxon>
        <taxon>Neoteleostei</taxon>
        <taxon>Acanthomorphata</taxon>
        <taxon>Ovalentaria</taxon>
        <taxon>Atherinomorphae</taxon>
        <taxon>Cyprinodontiformes</taxon>
        <taxon>Goodeidae</taxon>
        <taxon>Xenoophorus</taxon>
    </lineage>
</organism>
<keyword evidence="2" id="KW-1185">Reference proteome</keyword>
<accession>A0ABV0R6G8</accession>
<dbReference type="EMBL" id="JAHRIN010034890">
    <property type="protein sequence ID" value="MEQ2203724.1"/>
    <property type="molecule type" value="Genomic_DNA"/>
</dbReference>
<sequence length="106" mass="12365">MTHYGISGIEDQRMNDFALMFLKIWRLIAKVFQRLLLQYKSLNIKGTFRRQDHLSVTASVNLAVINNCMVVCSVCVALRWTGDMSTLPHAHRLLDQLPCYPQWKKR</sequence>
<evidence type="ECO:0000313" key="1">
    <source>
        <dbReference type="EMBL" id="MEQ2203724.1"/>
    </source>
</evidence>
<gene>
    <name evidence="1" type="ORF">XENOCAPTIV_002758</name>
</gene>
<name>A0ABV0R6G8_9TELE</name>
<evidence type="ECO:0000313" key="2">
    <source>
        <dbReference type="Proteomes" id="UP001434883"/>
    </source>
</evidence>
<protein>
    <submittedName>
        <fullName evidence="1">Uncharacterized protein</fullName>
    </submittedName>
</protein>
<reference evidence="1 2" key="1">
    <citation type="submission" date="2021-06" db="EMBL/GenBank/DDBJ databases">
        <authorList>
            <person name="Palmer J.M."/>
        </authorList>
    </citation>
    <scope>NUCLEOTIDE SEQUENCE [LARGE SCALE GENOMIC DNA]</scope>
    <source>
        <strain evidence="1 2">XC_2019</strain>
        <tissue evidence="1">Muscle</tissue>
    </source>
</reference>